<evidence type="ECO:0000313" key="1">
    <source>
        <dbReference type="EMBL" id="QHU35592.1"/>
    </source>
</evidence>
<reference evidence="1" key="1">
    <citation type="journal article" date="2020" name="Nature">
        <title>Giant virus diversity and host interactions through global metagenomics.</title>
        <authorList>
            <person name="Schulz F."/>
            <person name="Roux S."/>
            <person name="Paez-Espino D."/>
            <person name="Jungbluth S."/>
            <person name="Walsh D.A."/>
            <person name="Denef V.J."/>
            <person name="McMahon K.D."/>
            <person name="Konstantinidis K.T."/>
            <person name="Eloe-Fadrosh E.A."/>
            <person name="Kyrpides N.C."/>
            <person name="Woyke T."/>
        </authorList>
    </citation>
    <scope>NUCLEOTIDE SEQUENCE</scope>
    <source>
        <strain evidence="1">GVMAG-S-1029409-49</strain>
    </source>
</reference>
<dbReference type="AlphaFoldDB" id="A0A6C0M259"/>
<name>A0A6C0M259_9ZZZZ</name>
<dbReference type="EMBL" id="MN740609">
    <property type="protein sequence ID" value="QHU35592.1"/>
    <property type="molecule type" value="Genomic_DNA"/>
</dbReference>
<accession>A0A6C0M259</accession>
<sequence length="83" mass="9636">MIAFASSVFESNREYIVYLLSTVGIMNVPNYTVIVTRDWHPDYQGGMHFNIRIQNAANEYHVYAYSMWDEYGNVYAQAQITSV</sequence>
<organism evidence="1">
    <name type="scientific">viral metagenome</name>
    <dbReference type="NCBI Taxonomy" id="1070528"/>
    <lineage>
        <taxon>unclassified sequences</taxon>
        <taxon>metagenomes</taxon>
        <taxon>organismal metagenomes</taxon>
    </lineage>
</organism>
<protein>
    <submittedName>
        <fullName evidence="1">Uncharacterized protein</fullName>
    </submittedName>
</protein>
<proteinExistence type="predicted"/>